<feature type="region of interest" description="Disordered" evidence="2">
    <location>
        <begin position="165"/>
        <end position="210"/>
    </location>
</feature>
<dbReference type="PROSITE" id="PS51688">
    <property type="entry name" value="ICA"/>
    <property type="match status" value="1"/>
</dbReference>
<dbReference type="Pfam" id="PF13884">
    <property type="entry name" value="Peptidase_S74"/>
    <property type="match status" value="1"/>
</dbReference>
<feature type="compositionally biased region" description="Low complexity" evidence="2">
    <location>
        <begin position="165"/>
        <end position="182"/>
    </location>
</feature>
<evidence type="ECO:0000256" key="1">
    <source>
        <dbReference type="SAM" id="Coils"/>
    </source>
</evidence>
<comment type="caution">
    <text evidence="4">The sequence shown here is derived from an EMBL/GenBank/DDBJ whole genome shotgun (WGS) entry which is preliminary data.</text>
</comment>
<feature type="coiled-coil region" evidence="1">
    <location>
        <begin position="1033"/>
        <end position="1060"/>
    </location>
</feature>
<dbReference type="InterPro" id="IPR030392">
    <property type="entry name" value="S74_ICA"/>
</dbReference>
<dbReference type="Proteomes" id="UP001515780">
    <property type="component" value="Unassembled WGS sequence"/>
</dbReference>
<reference evidence="4 5" key="1">
    <citation type="journal article" date="2019" name="bioRxiv">
        <title>Bacteria contribute to plant secondary compound degradation in a generalist herbivore system.</title>
        <authorList>
            <person name="Francoeur C.B."/>
            <person name="Khadempour L."/>
            <person name="Moreira-Soto R.D."/>
            <person name="Gotting K."/>
            <person name="Book A.J."/>
            <person name="Pinto-Tomas A.A."/>
            <person name="Keefover-Ring K."/>
            <person name="Currie C.R."/>
        </authorList>
    </citation>
    <scope>NUCLEOTIDE SEQUENCE [LARGE SCALE GENOMIC DNA]</scope>
    <source>
        <strain evidence="4">Al-1710</strain>
    </source>
</reference>
<feature type="domain" description="Peptidase S74" evidence="3">
    <location>
        <begin position="949"/>
        <end position="1047"/>
    </location>
</feature>
<name>A0ABX0RHZ3_9GAMM</name>
<feature type="compositionally biased region" description="Polar residues" evidence="2">
    <location>
        <begin position="183"/>
        <end position="210"/>
    </location>
</feature>
<keyword evidence="5" id="KW-1185">Reference proteome</keyword>
<gene>
    <name evidence="4" type="ORF">F3J37_01020</name>
</gene>
<evidence type="ECO:0000313" key="4">
    <source>
        <dbReference type="EMBL" id="NIG17257.1"/>
    </source>
</evidence>
<dbReference type="SUPFAM" id="SSF88874">
    <property type="entry name" value="Receptor-binding domain of short tail fibre protein gp12"/>
    <property type="match status" value="1"/>
</dbReference>
<protein>
    <recommendedName>
        <fullName evidence="3">Peptidase S74 domain-containing protein</fullName>
    </recommendedName>
</protein>
<evidence type="ECO:0000256" key="2">
    <source>
        <dbReference type="SAM" id="MobiDB-lite"/>
    </source>
</evidence>
<organism evidence="4 5">
    <name type="scientific">Candidatus Pantoea communis</name>
    <dbReference type="NCBI Taxonomy" id="2608354"/>
    <lineage>
        <taxon>Bacteria</taxon>
        <taxon>Pseudomonadati</taxon>
        <taxon>Pseudomonadota</taxon>
        <taxon>Gammaproteobacteria</taxon>
        <taxon>Enterobacterales</taxon>
        <taxon>Erwiniaceae</taxon>
        <taxon>Pantoea</taxon>
    </lineage>
</organism>
<accession>A0ABX0RHZ3</accession>
<feature type="region of interest" description="Disordered" evidence="2">
    <location>
        <begin position="222"/>
        <end position="292"/>
    </location>
</feature>
<evidence type="ECO:0000259" key="3">
    <source>
        <dbReference type="PROSITE" id="PS51688"/>
    </source>
</evidence>
<dbReference type="RefSeq" id="WP_166718904.1">
    <property type="nucleotide sequence ID" value="NZ_VWXC01000001.1"/>
</dbReference>
<dbReference type="Gene3D" id="3.90.1340.10">
    <property type="entry name" value="Phage tail collar domain"/>
    <property type="match status" value="1"/>
</dbReference>
<dbReference type="EMBL" id="VWXC01000001">
    <property type="protein sequence ID" value="NIG17257.1"/>
    <property type="molecule type" value="Genomic_DNA"/>
</dbReference>
<feature type="region of interest" description="Disordered" evidence="2">
    <location>
        <begin position="941"/>
        <end position="964"/>
    </location>
</feature>
<dbReference type="InterPro" id="IPR037053">
    <property type="entry name" value="Phage_tail_collar_dom_sf"/>
</dbReference>
<sequence>MPSGTITVTNASTTITGDGTTFTTDVNAGDYISFAIGGVQYTYPVATVDSDSSLTIAMGFNGTTTSSLTYEVVPITQLIPIPASLVNQTTQALRGNQTDRDNWNQLLTVDDDVTITNPDGTTFTGPSWLKVAEGINLTDLDQVTAIASQIQANADAASTSETNAANSASAAATSESNAATSEQNAATSETNAAQSATDAQTSLDSIGDSVTQAAESASAASDSASAAATSENNAANSASAASTSEQNAATSEQNASTSESNAASSESNASDSADASAQSASDAADSATSAATSETNASNSAIGLSAAVSSAAQSASDASDSADRAEAAAADLENNNALAATIDHIDTDTNDVYFKGSLISGYTSTDPSEMNAAFVLANEPVTGDVVNGGVIKTSIIVGDDEYLSATIQTNVTVGNDPTVDIVLTDSTGDETSTKSWSMPNTEGQLLNLDAAGMSSASDTVVNFKGSVGVTVDASRDTELVTLRQLNTALAGVGGDNGATLNGVMNNLIGGVVWVNGARGVDRAGHLPADGQELTRTDYPDLWAAVEAGLYASIDEITWQSSASNRGYYSTGDGSTTFRLPDLNGRQSGSTQGIFLRGDEDGMLPGEVRTSAIPNISGSLGNLGSNLSGGATSSNQGSGVLMWSGITAPTYAGTGTSPSSSGLFDLNFNASRGSSIYKDNLSEVRPPSVSGMWLIRVNGSFVSSDTNFNVINAIDALPDSGVVVNGGDLQSVYQVDGSDYVVARLRSQLTVGTIPSAMIEIIDSSGDTVTTDQIQFDKTGMVYREASGAGSDNNRTGGHYRSETTQSFGQMYAYRNSADGGLVFQVSQDSEAVQSFFMTGEGHFVTPGQIDALTGPIQAVNGEVVTATTAPSSPTNGNYLNTPAVKALLIGRGARGDTRGGFFGMYHQEEVGVMARGIFNLNGYGTDWSWSFNQDETTSSPLGQLTAGGSDRRMKTNIQPTTPGAGERIDQIEVIEFEWIRSGIKERGCIAQQVQEIDELYTHLNGENIDSEGNKFTVLNVRDRAILADVVVCVQELRTQVKDLNSSISSISDELKAEKEKTKSLIAALGYLADGDNESFKENLNELRGVHI</sequence>
<evidence type="ECO:0000313" key="5">
    <source>
        <dbReference type="Proteomes" id="UP001515780"/>
    </source>
</evidence>
<keyword evidence="1" id="KW-0175">Coiled coil</keyword>
<proteinExistence type="predicted"/>